<reference evidence="1" key="3">
    <citation type="submission" date="2007-05" db="EMBL/GenBank/DDBJ databases">
        <title>Characterization of the Gene Cluster for Maduropeptin from Actinomadura madurae ATCC 39144 Establishes a Unifying Paradigm for Enediyne Biosynthesis.</title>
        <authorList>
            <person name="Van Lanen S.G."/>
            <person name="Oh T.-J."/>
            <person name="Liu W."/>
            <person name="Wendt-Pienkowski E."/>
            <person name="Shen B."/>
        </authorList>
    </citation>
    <scope>NUCLEOTIDE SEQUENCE</scope>
    <source>
        <strain evidence="1">ATCC 39144</strain>
    </source>
</reference>
<dbReference type="EMBL" id="AY271660">
    <property type="protein sequence ID" value="ABY65998.1"/>
    <property type="molecule type" value="Genomic_DNA"/>
</dbReference>
<dbReference type="InterPro" id="IPR046029">
    <property type="entry name" value="DUF5987"/>
</dbReference>
<sequence>MGTAAVEDERARRMTLEAFADTMIPGERRFPGDRTVAGAAPGPGAVAAGAVELLETPAAGIVHDLPELVAMLDEHARGHAGRQGLALDPDVPAFVALPFAERTALAQALLAPGHPENEAWILVALFCVMAFDTGAHLHTLDAIAQGHPGLAHMGLESPDSDGLWRFPTYSYGRRLADIHPDTTSSGSPR</sequence>
<accession>B0BLP7</accession>
<dbReference type="AlphaFoldDB" id="B0BLP7"/>
<reference evidence="1" key="1">
    <citation type="journal article" date="2003" name="Proc. Natl. Acad. Sci. U.S.A.">
        <title>Rapid PCR amplification of minimal enediyne polyketide synthase cassettes leads to a predictive familial classification model.</title>
        <authorList>
            <person name="Liu W."/>
            <person name="Ahlert J."/>
            <person name="Gao Q."/>
            <person name="Wendt-Pienkowski E."/>
            <person name="Shen B."/>
            <person name="Thorson J.S."/>
        </authorList>
    </citation>
    <scope>NUCLEOTIDE SEQUENCE</scope>
    <source>
        <strain evidence="1">ATCC 39144</strain>
    </source>
</reference>
<organism evidence="1">
    <name type="scientific">Actinomadura madurae</name>
    <dbReference type="NCBI Taxonomy" id="1993"/>
    <lineage>
        <taxon>Bacteria</taxon>
        <taxon>Bacillati</taxon>
        <taxon>Actinomycetota</taxon>
        <taxon>Actinomycetes</taxon>
        <taxon>Streptosporangiales</taxon>
        <taxon>Thermomonosporaceae</taxon>
        <taxon>Actinomadura</taxon>
    </lineage>
</organism>
<reference evidence="1" key="2">
    <citation type="journal article" date="2007" name="J. Am. Chem. Soc.">
        <title>Characterization of the maduropeptin biosynthetic gene cluster from Actinomadura madurae ATCC 39144 supporting a unifying paradigm for enediyne biosynthesis.</title>
        <authorList>
            <person name="Van Lanen S.G."/>
            <person name="Oh T.J."/>
            <person name="Liu W."/>
            <person name="Wendt-Pienkowski E."/>
            <person name="Shen B."/>
        </authorList>
    </citation>
    <scope>NUCLEOTIDE SEQUENCE</scope>
    <source>
        <strain evidence="1">ATCC 39144</strain>
    </source>
</reference>
<dbReference type="Pfam" id="PF19449">
    <property type="entry name" value="DUF5987"/>
    <property type="match status" value="1"/>
</dbReference>
<name>B0BLP7_9ACTN</name>
<gene>
    <name evidence="1" type="primary">mdpE8</name>
</gene>
<evidence type="ECO:0000313" key="1">
    <source>
        <dbReference type="EMBL" id="ABY65998.1"/>
    </source>
</evidence>
<protein>
    <submittedName>
        <fullName evidence="1">Uncharacterized protein mdpE8</fullName>
    </submittedName>
</protein>
<proteinExistence type="predicted"/>